<dbReference type="AlphaFoldDB" id="A0AA86RHL8"/>
<sequence length="118" mass="13899">MSHNCKVSICNDELKSSNSLFFKESGSARTLYASCIGQEDFNKRDKMLTKLCSFSLRIIYVVVKCTIYYHHFTLLVSNYVFQLQYYQQITHMIQSKDNQSIVKQQNTLFLELELDDFK</sequence>
<dbReference type="Proteomes" id="UP001642409">
    <property type="component" value="Unassembled WGS sequence"/>
</dbReference>
<gene>
    <name evidence="2" type="ORF">HINF_LOCUS59364</name>
    <name evidence="1" type="ORF">HINF_LOCUS62141</name>
</gene>
<evidence type="ECO:0000313" key="3">
    <source>
        <dbReference type="Proteomes" id="UP001642409"/>
    </source>
</evidence>
<keyword evidence="3" id="KW-1185">Reference proteome</keyword>
<evidence type="ECO:0000313" key="1">
    <source>
        <dbReference type="EMBL" id="CAI9974496.1"/>
    </source>
</evidence>
<comment type="caution">
    <text evidence="1">The sequence shown here is derived from an EMBL/GenBank/DDBJ whole genome shotgun (WGS) entry which is preliminary data.</text>
</comment>
<accession>A0AA86RHL8</accession>
<dbReference type="EMBL" id="CATOUU010001149">
    <property type="protein sequence ID" value="CAI9974496.1"/>
    <property type="molecule type" value="Genomic_DNA"/>
</dbReference>
<protein>
    <submittedName>
        <fullName evidence="2">Hypothetical_protein</fullName>
    </submittedName>
</protein>
<dbReference type="EMBL" id="CAXDID020000340">
    <property type="protein sequence ID" value="CAL6079396.1"/>
    <property type="molecule type" value="Genomic_DNA"/>
</dbReference>
<reference evidence="2 3" key="2">
    <citation type="submission" date="2024-07" db="EMBL/GenBank/DDBJ databases">
        <authorList>
            <person name="Akdeniz Z."/>
        </authorList>
    </citation>
    <scope>NUCLEOTIDE SEQUENCE [LARGE SCALE GENOMIC DNA]</scope>
</reference>
<name>A0AA86RHL8_9EUKA</name>
<evidence type="ECO:0000313" key="2">
    <source>
        <dbReference type="EMBL" id="CAL6079396.1"/>
    </source>
</evidence>
<organism evidence="1">
    <name type="scientific">Hexamita inflata</name>
    <dbReference type="NCBI Taxonomy" id="28002"/>
    <lineage>
        <taxon>Eukaryota</taxon>
        <taxon>Metamonada</taxon>
        <taxon>Diplomonadida</taxon>
        <taxon>Hexamitidae</taxon>
        <taxon>Hexamitinae</taxon>
        <taxon>Hexamita</taxon>
    </lineage>
</organism>
<proteinExistence type="predicted"/>
<reference evidence="1" key="1">
    <citation type="submission" date="2023-06" db="EMBL/GenBank/DDBJ databases">
        <authorList>
            <person name="Kurt Z."/>
        </authorList>
    </citation>
    <scope>NUCLEOTIDE SEQUENCE</scope>
</reference>